<comment type="cofactor">
    <cofactor evidence="1 8">
        <name>FAD</name>
        <dbReference type="ChEBI" id="CHEBI:57692"/>
    </cofactor>
</comment>
<evidence type="ECO:0000313" key="12">
    <source>
        <dbReference type="Proteomes" id="UP001303473"/>
    </source>
</evidence>
<dbReference type="PANTHER" id="PTHR12645">
    <property type="entry name" value="ALR/ERV"/>
    <property type="match status" value="1"/>
</dbReference>
<dbReference type="InterPro" id="IPR039799">
    <property type="entry name" value="ALR/ERV"/>
</dbReference>
<evidence type="ECO:0000256" key="9">
    <source>
        <dbReference type="SAM" id="MobiDB-lite"/>
    </source>
</evidence>
<evidence type="ECO:0000256" key="4">
    <source>
        <dbReference type="ARBA" id="ARBA00022827"/>
    </source>
</evidence>
<dbReference type="AlphaFoldDB" id="A0AAN6N0Q9"/>
<dbReference type="InterPro" id="IPR017905">
    <property type="entry name" value="ERV/ALR_sulphydryl_oxidase"/>
</dbReference>
<comment type="subcellular location">
    <subcellularLocation>
        <location evidence="2">Mitochondrion intermembrane space</location>
    </subcellularLocation>
</comment>
<keyword evidence="7" id="KW-1015">Disulfide bond</keyword>
<evidence type="ECO:0000256" key="2">
    <source>
        <dbReference type="ARBA" id="ARBA00004569"/>
    </source>
</evidence>
<dbReference type="EC" id="1.8.3.2" evidence="8"/>
<evidence type="ECO:0000256" key="3">
    <source>
        <dbReference type="ARBA" id="ARBA00022630"/>
    </source>
</evidence>
<feature type="compositionally biased region" description="Low complexity" evidence="9">
    <location>
        <begin position="55"/>
        <end position="75"/>
    </location>
</feature>
<comment type="caution">
    <text evidence="11">The sequence shown here is derived from an EMBL/GenBank/DDBJ whole genome shotgun (WGS) entry which is preliminary data.</text>
</comment>
<reference evidence="12" key="1">
    <citation type="journal article" date="2023" name="Mol. Phylogenet. Evol.">
        <title>Genome-scale phylogeny and comparative genomics of the fungal order Sordariales.</title>
        <authorList>
            <person name="Hensen N."/>
            <person name="Bonometti L."/>
            <person name="Westerberg I."/>
            <person name="Brannstrom I.O."/>
            <person name="Guillou S."/>
            <person name="Cros-Aarteil S."/>
            <person name="Calhoun S."/>
            <person name="Haridas S."/>
            <person name="Kuo A."/>
            <person name="Mondo S."/>
            <person name="Pangilinan J."/>
            <person name="Riley R."/>
            <person name="LaButti K."/>
            <person name="Andreopoulos B."/>
            <person name="Lipzen A."/>
            <person name="Chen C."/>
            <person name="Yan M."/>
            <person name="Daum C."/>
            <person name="Ng V."/>
            <person name="Clum A."/>
            <person name="Steindorff A."/>
            <person name="Ohm R.A."/>
            <person name="Martin F."/>
            <person name="Silar P."/>
            <person name="Natvig D.O."/>
            <person name="Lalanne C."/>
            <person name="Gautier V."/>
            <person name="Ament-Velasquez S.L."/>
            <person name="Kruys A."/>
            <person name="Hutchinson M.I."/>
            <person name="Powell A.J."/>
            <person name="Barry K."/>
            <person name="Miller A.N."/>
            <person name="Grigoriev I.V."/>
            <person name="Debuchy R."/>
            <person name="Gladieux P."/>
            <person name="Hiltunen Thoren M."/>
            <person name="Johannesson H."/>
        </authorList>
    </citation>
    <scope>NUCLEOTIDE SEQUENCE [LARGE SCALE GENOMIC DNA]</scope>
    <source>
        <strain evidence="12">CBS 340.73</strain>
    </source>
</reference>
<comment type="catalytic activity">
    <reaction evidence="8">
        <text>2 R'C(R)SH + O2 = R'C(R)S-S(R)CR' + H2O2</text>
        <dbReference type="Rhea" id="RHEA:17357"/>
        <dbReference type="ChEBI" id="CHEBI:15379"/>
        <dbReference type="ChEBI" id="CHEBI:16240"/>
        <dbReference type="ChEBI" id="CHEBI:16520"/>
        <dbReference type="ChEBI" id="CHEBI:17412"/>
        <dbReference type="EC" id="1.8.3.2"/>
    </reaction>
</comment>
<keyword evidence="12" id="KW-1185">Reference proteome</keyword>
<evidence type="ECO:0000256" key="1">
    <source>
        <dbReference type="ARBA" id="ARBA00001974"/>
    </source>
</evidence>
<feature type="region of interest" description="Disordered" evidence="9">
    <location>
        <begin position="1"/>
        <end position="82"/>
    </location>
</feature>
<dbReference type="GO" id="GO:0005758">
    <property type="term" value="C:mitochondrial intermembrane space"/>
    <property type="evidence" value="ECO:0007669"/>
    <property type="project" value="UniProtKB-SubCell"/>
</dbReference>
<name>A0AAN6N0Q9_9PEZI</name>
<dbReference type="PROSITE" id="PS51324">
    <property type="entry name" value="ERV_ALR"/>
    <property type="match status" value="1"/>
</dbReference>
<dbReference type="Pfam" id="PF04777">
    <property type="entry name" value="Evr1_Alr"/>
    <property type="match status" value="1"/>
</dbReference>
<evidence type="ECO:0000256" key="8">
    <source>
        <dbReference type="RuleBase" id="RU371123"/>
    </source>
</evidence>
<keyword evidence="5 8" id="KW-0560">Oxidoreductase</keyword>
<organism evidence="11 12">
    <name type="scientific">Diplogelasinospora grovesii</name>
    <dbReference type="NCBI Taxonomy" id="303347"/>
    <lineage>
        <taxon>Eukaryota</taxon>
        <taxon>Fungi</taxon>
        <taxon>Dikarya</taxon>
        <taxon>Ascomycota</taxon>
        <taxon>Pezizomycotina</taxon>
        <taxon>Sordariomycetes</taxon>
        <taxon>Sordariomycetidae</taxon>
        <taxon>Sordariales</taxon>
        <taxon>Diplogelasinosporaceae</taxon>
        <taxon>Diplogelasinospora</taxon>
    </lineage>
</organism>
<dbReference type="EMBL" id="MU853869">
    <property type="protein sequence ID" value="KAK3936909.1"/>
    <property type="molecule type" value="Genomic_DNA"/>
</dbReference>
<feature type="domain" description="ERV/ALR sulfhydryl oxidase" evidence="10">
    <location>
        <begin position="81"/>
        <end position="181"/>
    </location>
</feature>
<evidence type="ECO:0000259" key="10">
    <source>
        <dbReference type="PROSITE" id="PS51324"/>
    </source>
</evidence>
<accession>A0AAN6N0Q9</accession>
<evidence type="ECO:0000256" key="6">
    <source>
        <dbReference type="ARBA" id="ARBA00023128"/>
    </source>
</evidence>
<sequence>MANQPATPGAVPGPEQPPAPLPKGVVLGKDGKPCRSCTSKSAFSAWASQMGHAKPAPSSRPFSSAATTSTPASEAPARKDCPADVETLGRSTWTLLHTIAATYPPKPTPVEQNNIRDFFRLFSKLYPCWVCAEDFQAYMKKEAIKTESRDAFGNWLCDAHNEVNRKLGKPIFDCSKWEERWRTGWKDGSCD</sequence>
<dbReference type="FunFam" id="1.20.120.310:FF:000003">
    <property type="entry name" value="Sulfhydryl oxidase"/>
    <property type="match status" value="1"/>
</dbReference>
<evidence type="ECO:0000256" key="7">
    <source>
        <dbReference type="ARBA" id="ARBA00023157"/>
    </source>
</evidence>
<protein>
    <recommendedName>
        <fullName evidence="8">Sulfhydryl oxidase</fullName>
        <ecNumber evidence="8">1.8.3.2</ecNumber>
    </recommendedName>
</protein>
<keyword evidence="6" id="KW-0496">Mitochondrion</keyword>
<dbReference type="SUPFAM" id="SSF69000">
    <property type="entry name" value="FAD-dependent thiol oxidase"/>
    <property type="match status" value="1"/>
</dbReference>
<gene>
    <name evidence="11" type="ORF">QBC46DRAFT_366602</name>
</gene>
<evidence type="ECO:0000256" key="5">
    <source>
        <dbReference type="ARBA" id="ARBA00023002"/>
    </source>
</evidence>
<dbReference type="InterPro" id="IPR036774">
    <property type="entry name" value="ERV/ALR_sulphydryl_oxid_sf"/>
</dbReference>
<dbReference type="PANTHER" id="PTHR12645:SF0">
    <property type="entry name" value="FAD-LINKED SULFHYDRYL OXIDASE ALR"/>
    <property type="match status" value="1"/>
</dbReference>
<dbReference type="GO" id="GO:0050660">
    <property type="term" value="F:flavin adenine dinucleotide binding"/>
    <property type="evidence" value="ECO:0007669"/>
    <property type="project" value="TreeGrafter"/>
</dbReference>
<keyword evidence="3 8" id="KW-0285">Flavoprotein</keyword>
<dbReference type="GO" id="GO:0016971">
    <property type="term" value="F:flavin-dependent sulfhydryl oxidase activity"/>
    <property type="evidence" value="ECO:0007669"/>
    <property type="project" value="InterPro"/>
</dbReference>
<dbReference type="Proteomes" id="UP001303473">
    <property type="component" value="Unassembled WGS sequence"/>
</dbReference>
<keyword evidence="4 8" id="KW-0274">FAD</keyword>
<dbReference type="Gene3D" id="1.20.120.310">
    <property type="entry name" value="ERV/ALR sulfhydryl oxidase domain"/>
    <property type="match status" value="1"/>
</dbReference>
<proteinExistence type="predicted"/>
<evidence type="ECO:0000313" key="11">
    <source>
        <dbReference type="EMBL" id="KAK3936909.1"/>
    </source>
</evidence>